<gene>
    <name evidence="4" type="primary">106062584</name>
</gene>
<dbReference type="OrthoDB" id="10318433at2759"/>
<keyword evidence="2" id="KW-1133">Transmembrane helix</keyword>
<evidence type="ECO:0000313" key="4">
    <source>
        <dbReference type="EnsemblMetazoa" id="BGLB028283-PA"/>
    </source>
</evidence>
<feature type="transmembrane region" description="Helical" evidence="2">
    <location>
        <begin position="222"/>
        <end position="244"/>
    </location>
</feature>
<feature type="chain" id="PRO_5012835772" description="TNFR-Cys domain-containing protein" evidence="3">
    <location>
        <begin position="23"/>
        <end position="292"/>
    </location>
</feature>
<dbReference type="RefSeq" id="XP_013076333.2">
    <property type="nucleotide sequence ID" value="XM_013220879.2"/>
</dbReference>
<feature type="signal peptide" evidence="3">
    <location>
        <begin position="1"/>
        <end position="22"/>
    </location>
</feature>
<accession>A0A2C9L8H3</accession>
<evidence type="ECO:0000256" key="3">
    <source>
        <dbReference type="SAM" id="SignalP"/>
    </source>
</evidence>
<keyword evidence="3" id="KW-0732">Signal</keyword>
<dbReference type="Proteomes" id="UP000076420">
    <property type="component" value="Unassembled WGS sequence"/>
</dbReference>
<dbReference type="VEuPathDB" id="VectorBase:BGLB028283"/>
<evidence type="ECO:0008006" key="6">
    <source>
        <dbReference type="Google" id="ProtNLM"/>
    </source>
</evidence>
<keyword evidence="2" id="KW-0812">Transmembrane</keyword>
<protein>
    <recommendedName>
        <fullName evidence="6">TNFR-Cys domain-containing protein</fullName>
    </recommendedName>
</protein>
<reference evidence="4" key="1">
    <citation type="submission" date="2020-05" db="UniProtKB">
        <authorList>
            <consortium name="EnsemblMetazoa"/>
        </authorList>
    </citation>
    <scope>IDENTIFICATION</scope>
    <source>
        <strain evidence="4">BB02</strain>
    </source>
</reference>
<name>A0A2C9L8H3_BIOGL</name>
<evidence type="ECO:0000313" key="5">
    <source>
        <dbReference type="Proteomes" id="UP000076420"/>
    </source>
</evidence>
<dbReference type="KEGG" id="bgt:106062584"/>
<evidence type="ECO:0000256" key="2">
    <source>
        <dbReference type="SAM" id="Phobius"/>
    </source>
</evidence>
<dbReference type="VEuPathDB" id="VectorBase:BGLAX_032862"/>
<feature type="region of interest" description="Disordered" evidence="1">
    <location>
        <begin position="137"/>
        <end position="156"/>
    </location>
</feature>
<dbReference type="EnsemblMetazoa" id="BGLB028283-RA">
    <property type="protein sequence ID" value="BGLB028283-PA"/>
    <property type="gene ID" value="BGLB028283"/>
</dbReference>
<evidence type="ECO:0000256" key="1">
    <source>
        <dbReference type="SAM" id="MobiDB-lite"/>
    </source>
</evidence>
<keyword evidence="2" id="KW-0472">Membrane</keyword>
<organism evidence="4 5">
    <name type="scientific">Biomphalaria glabrata</name>
    <name type="common">Bloodfluke planorb</name>
    <name type="synonym">Freshwater snail</name>
    <dbReference type="NCBI Taxonomy" id="6526"/>
    <lineage>
        <taxon>Eukaryota</taxon>
        <taxon>Metazoa</taxon>
        <taxon>Spiralia</taxon>
        <taxon>Lophotrochozoa</taxon>
        <taxon>Mollusca</taxon>
        <taxon>Gastropoda</taxon>
        <taxon>Heterobranchia</taxon>
        <taxon>Euthyneura</taxon>
        <taxon>Panpulmonata</taxon>
        <taxon>Hygrophila</taxon>
        <taxon>Lymnaeoidea</taxon>
        <taxon>Planorbidae</taxon>
        <taxon>Biomphalaria</taxon>
    </lineage>
</organism>
<dbReference type="AlphaFoldDB" id="A0A2C9L8H3"/>
<sequence length="292" mass="32291">MIYSVLMIKMMLLVLLPVFCVATPITHADTNTYCGFAQFRNTTANPSACQDCPPERYMDEENHVYTTCKICTVYHLDTDHVVEEEACTPEKNAVIKKCAEGFYVYNNGCQRCSLSDCPELLDCCSKVTVTPASTTSASYDDAASTLPESPGPTSEQTKCDDIVIEATGCLGIEYEKRLCWEYKGSRTVILPCRQCSEITQTKVILCSATDVSSYDSTLHPGIIAAICIAVVILLGLVVVFYYVYNKNWRRKKLEATDEKDKVSYGGQTVTSNLLQHALKTNVTLPTAAQEVE</sequence>
<proteinExistence type="predicted"/>